<evidence type="ECO:0000256" key="2">
    <source>
        <dbReference type="SAM" id="MobiDB-lite"/>
    </source>
</evidence>
<dbReference type="CDD" id="cd20623">
    <property type="entry name" value="CYP_unk"/>
    <property type="match status" value="1"/>
</dbReference>
<dbReference type="InterPro" id="IPR036396">
    <property type="entry name" value="Cyt_P450_sf"/>
</dbReference>
<dbReference type="InterPro" id="IPR017972">
    <property type="entry name" value="Cyt_P450_CS"/>
</dbReference>
<dbReference type="InterPro" id="IPR002397">
    <property type="entry name" value="Cyt_P450_B"/>
</dbReference>
<organism evidence="3 4">
    <name type="scientific">Streptomyces thermolineatus</name>
    <dbReference type="NCBI Taxonomy" id="44033"/>
    <lineage>
        <taxon>Bacteria</taxon>
        <taxon>Bacillati</taxon>
        <taxon>Actinomycetota</taxon>
        <taxon>Actinomycetes</taxon>
        <taxon>Kitasatosporales</taxon>
        <taxon>Streptomycetaceae</taxon>
        <taxon>Streptomyces</taxon>
    </lineage>
</organism>
<evidence type="ECO:0000313" key="3">
    <source>
        <dbReference type="EMBL" id="GAA2480024.1"/>
    </source>
</evidence>
<comment type="caution">
    <text evidence="3">The sequence shown here is derived from an EMBL/GenBank/DDBJ whole genome shotgun (WGS) entry which is preliminary data.</text>
</comment>
<feature type="compositionally biased region" description="Pro residues" evidence="2">
    <location>
        <begin position="1"/>
        <end position="21"/>
    </location>
</feature>
<reference evidence="4" key="1">
    <citation type="journal article" date="2019" name="Int. J. Syst. Evol. Microbiol.">
        <title>The Global Catalogue of Microorganisms (GCM) 10K type strain sequencing project: providing services to taxonomists for standard genome sequencing and annotation.</title>
        <authorList>
            <consortium name="The Broad Institute Genomics Platform"/>
            <consortium name="The Broad Institute Genome Sequencing Center for Infectious Disease"/>
            <person name="Wu L."/>
            <person name="Ma J."/>
        </authorList>
    </citation>
    <scope>NUCLEOTIDE SEQUENCE [LARGE SCALE GENOMIC DNA]</scope>
    <source>
        <strain evidence="4">JCM 6307</strain>
    </source>
</reference>
<dbReference type="Gene3D" id="1.10.630.10">
    <property type="entry name" value="Cytochrome P450"/>
    <property type="match status" value="1"/>
</dbReference>
<dbReference type="PROSITE" id="PS00086">
    <property type="entry name" value="CYTOCHROME_P450"/>
    <property type="match status" value="1"/>
</dbReference>
<feature type="region of interest" description="Disordered" evidence="2">
    <location>
        <begin position="432"/>
        <end position="487"/>
    </location>
</feature>
<accession>A0ABP5YET5</accession>
<protein>
    <submittedName>
        <fullName evidence="3">Cytochrome P450</fullName>
    </submittedName>
</protein>
<name>A0ABP5YET5_9ACTN</name>
<dbReference type="EMBL" id="BAAATA010000006">
    <property type="protein sequence ID" value="GAA2480024.1"/>
    <property type="molecule type" value="Genomic_DNA"/>
</dbReference>
<feature type="region of interest" description="Disordered" evidence="2">
    <location>
        <begin position="1"/>
        <end position="45"/>
    </location>
</feature>
<dbReference type="PANTHER" id="PTHR46696">
    <property type="entry name" value="P450, PUTATIVE (EUROFUNG)-RELATED"/>
    <property type="match status" value="1"/>
</dbReference>
<dbReference type="PRINTS" id="PR00359">
    <property type="entry name" value="BP450"/>
</dbReference>
<evidence type="ECO:0000313" key="4">
    <source>
        <dbReference type="Proteomes" id="UP001501358"/>
    </source>
</evidence>
<dbReference type="SUPFAM" id="SSF48264">
    <property type="entry name" value="Cytochrome P450"/>
    <property type="match status" value="1"/>
</dbReference>
<comment type="similarity">
    <text evidence="1">Belongs to the cytochrome P450 family.</text>
</comment>
<dbReference type="RefSeq" id="WP_344382355.1">
    <property type="nucleotide sequence ID" value="NZ_BAAATA010000006.1"/>
</dbReference>
<dbReference type="PANTHER" id="PTHR46696:SF1">
    <property type="entry name" value="CYTOCHROME P450 YJIB-RELATED"/>
    <property type="match status" value="1"/>
</dbReference>
<evidence type="ECO:0000256" key="1">
    <source>
        <dbReference type="ARBA" id="ARBA00010617"/>
    </source>
</evidence>
<keyword evidence="4" id="KW-1185">Reference proteome</keyword>
<gene>
    <name evidence="3" type="ORF">GCM10010406_15310</name>
</gene>
<sequence>MTAPPPDPFRAGPAPAPPPGCPAHAHAGSGPAGPEPARLYGPEAGTDPMGLYERLRAEHGPVAPVLLDGDLPAWLVLGYRENLEVARTPTRFSRDSRRWRDWKEGRVPEDSPILPIVRWEPVCTFADGEEHERLRRALTESMERFDRRGIRRRVTRLANGLIDDFAARGRAELMGEYAQQLPMLVMTSLFGMPEADGPRLVRASLELIMGSREALEGDRYILETLRLLVERKRAAPGADLASWLMEHPAGLTDEEVVQHLRLLLLSAHETTTNLIANTLRMVLTDRRFRASLAGVRMTVPDAVEQVLWDEPPLMICPARWATGDTEIAGQPIRAGDMLLLGLAAGNVDPAVRPDRGTPMHGNRSHLAFSRGPHECPGQDIGRAVTDTAVDTLLMRLPDVAPEGGEEEPARASSWVSRRLVELPVAFAARPPTLAGGLRLPQPRPRPAAATVPADLGEDTAHGRVLPESGPPPRPTGWWSRIRAPRGK</sequence>
<proteinExistence type="inferred from homology"/>
<dbReference type="Proteomes" id="UP001501358">
    <property type="component" value="Unassembled WGS sequence"/>
</dbReference>